<sequence length="50" mass="5352">MPLTIDLDDCVDTTSVCNVCPHPWAEHDALGVRYCTATTVSALPRGCICS</sequence>
<dbReference type="NCBIfam" id="NF038206">
    <property type="entry name" value="RGCVC_fam"/>
    <property type="match status" value="1"/>
</dbReference>
<dbReference type="EMBL" id="JAAMPJ010000007">
    <property type="protein sequence ID" value="NGY62217.1"/>
    <property type="molecule type" value="Genomic_DNA"/>
</dbReference>
<gene>
    <name evidence="1" type="ORF">G7043_25140</name>
</gene>
<dbReference type="RefSeq" id="WP_166049502.1">
    <property type="nucleotide sequence ID" value="NZ_JAAMPJ010000007.1"/>
</dbReference>
<organism evidence="1 2">
    <name type="scientific">Lentzea alba</name>
    <dbReference type="NCBI Taxonomy" id="2714351"/>
    <lineage>
        <taxon>Bacteria</taxon>
        <taxon>Bacillati</taxon>
        <taxon>Actinomycetota</taxon>
        <taxon>Actinomycetes</taxon>
        <taxon>Pseudonocardiales</taxon>
        <taxon>Pseudonocardiaceae</taxon>
        <taxon>Lentzea</taxon>
    </lineage>
</organism>
<keyword evidence="2" id="KW-1185">Reference proteome</keyword>
<protein>
    <submittedName>
        <fullName evidence="1">Uncharacterized protein</fullName>
    </submittedName>
</protein>
<name>A0A7C9W0A9_9PSEU</name>
<evidence type="ECO:0000313" key="2">
    <source>
        <dbReference type="Proteomes" id="UP000481360"/>
    </source>
</evidence>
<proteinExistence type="predicted"/>
<dbReference type="Proteomes" id="UP000481360">
    <property type="component" value="Unassembled WGS sequence"/>
</dbReference>
<dbReference type="AlphaFoldDB" id="A0A7C9W0A9"/>
<reference evidence="1 2" key="1">
    <citation type="submission" date="2020-03" db="EMBL/GenBank/DDBJ databases">
        <title>Isolation and identification of active actinomycetes.</title>
        <authorList>
            <person name="Sun X."/>
        </authorList>
    </citation>
    <scope>NUCLEOTIDE SEQUENCE [LARGE SCALE GENOMIC DNA]</scope>
    <source>
        <strain evidence="1 2">NEAU-D13</strain>
    </source>
</reference>
<accession>A0A7C9W0A9</accession>
<comment type="caution">
    <text evidence="1">The sequence shown here is derived from an EMBL/GenBank/DDBJ whole genome shotgun (WGS) entry which is preliminary data.</text>
</comment>
<evidence type="ECO:0000313" key="1">
    <source>
        <dbReference type="EMBL" id="NGY62217.1"/>
    </source>
</evidence>